<reference evidence="1" key="1">
    <citation type="submission" date="2021-05" db="EMBL/GenBank/DDBJ databases">
        <authorList>
            <person name="Alioto T."/>
            <person name="Alioto T."/>
            <person name="Gomez Garrido J."/>
        </authorList>
    </citation>
    <scope>NUCLEOTIDE SEQUENCE</scope>
</reference>
<dbReference type="EMBL" id="HBUE01349355">
    <property type="protein sequence ID" value="CAG6602359.1"/>
    <property type="molecule type" value="Transcribed_RNA"/>
</dbReference>
<name>A0A8D8L391_CULPI</name>
<organism evidence="1">
    <name type="scientific">Culex pipiens</name>
    <name type="common">House mosquito</name>
    <dbReference type="NCBI Taxonomy" id="7175"/>
    <lineage>
        <taxon>Eukaryota</taxon>
        <taxon>Metazoa</taxon>
        <taxon>Ecdysozoa</taxon>
        <taxon>Arthropoda</taxon>
        <taxon>Hexapoda</taxon>
        <taxon>Insecta</taxon>
        <taxon>Pterygota</taxon>
        <taxon>Neoptera</taxon>
        <taxon>Endopterygota</taxon>
        <taxon>Diptera</taxon>
        <taxon>Nematocera</taxon>
        <taxon>Culicoidea</taxon>
        <taxon>Culicidae</taxon>
        <taxon>Culicinae</taxon>
        <taxon>Culicini</taxon>
        <taxon>Culex</taxon>
        <taxon>Culex</taxon>
    </lineage>
</organism>
<dbReference type="AlphaFoldDB" id="A0A8D8L391"/>
<protein>
    <submittedName>
        <fullName evidence="1">(northern house mosquito) hypothetical protein</fullName>
    </submittedName>
</protein>
<dbReference type="EMBL" id="HBUE01242294">
    <property type="protein sequence ID" value="CAG6550077.1"/>
    <property type="molecule type" value="Transcribed_RNA"/>
</dbReference>
<accession>A0A8D8L391</accession>
<sequence>MYCQAGKKDYRLRFEEFDFWKLKIEVSKLMVGSCFFLLAGCTNSCWSGNLLRNSVRVETGYRGTPVSELERVVECRGWNRGSNDRRSVSGIIRKVHPTICK</sequence>
<proteinExistence type="predicted"/>
<evidence type="ECO:0000313" key="1">
    <source>
        <dbReference type="EMBL" id="CAG6602359.1"/>
    </source>
</evidence>